<protein>
    <recommendedName>
        <fullName evidence="5">Cellulose-binding GDSL lipase/acylhydrolase</fullName>
    </recommendedName>
</protein>
<evidence type="ECO:0008006" key="5">
    <source>
        <dbReference type="Google" id="ProtNLM"/>
    </source>
</evidence>
<dbReference type="Gene3D" id="3.40.50.1110">
    <property type="entry name" value="SGNH hydrolase"/>
    <property type="match status" value="1"/>
</dbReference>
<gene>
    <name evidence="3" type="ORF">N7532_003778</name>
</gene>
<proteinExistence type="predicted"/>
<keyword evidence="4" id="KW-1185">Reference proteome</keyword>
<reference evidence="3" key="2">
    <citation type="journal article" date="2023" name="IMA Fungus">
        <title>Comparative genomic study of the Penicillium genus elucidates a diverse pangenome and 15 lateral gene transfer events.</title>
        <authorList>
            <person name="Petersen C."/>
            <person name="Sorensen T."/>
            <person name="Nielsen M.R."/>
            <person name="Sondergaard T.E."/>
            <person name="Sorensen J.L."/>
            <person name="Fitzpatrick D.A."/>
            <person name="Frisvad J.C."/>
            <person name="Nielsen K.L."/>
        </authorList>
    </citation>
    <scope>NUCLEOTIDE SEQUENCE</scope>
    <source>
        <strain evidence="3">IBT 30761</strain>
    </source>
</reference>
<dbReference type="Pfam" id="PF00657">
    <property type="entry name" value="Lipase_GDSL"/>
    <property type="match status" value="1"/>
</dbReference>
<dbReference type="PANTHER" id="PTHR45648">
    <property type="entry name" value="GDSL LIPASE/ACYLHYDROLASE FAMILY PROTEIN (AFU_ORTHOLOGUE AFUA_4G14700)"/>
    <property type="match status" value="1"/>
</dbReference>
<name>A0A9W9FN79_9EURO</name>
<dbReference type="OrthoDB" id="1600564at2759"/>
<comment type="caution">
    <text evidence="3">The sequence shown here is derived from an EMBL/GenBank/DDBJ whole genome shotgun (WGS) entry which is preliminary data.</text>
</comment>
<dbReference type="Proteomes" id="UP001149074">
    <property type="component" value="Unassembled WGS sequence"/>
</dbReference>
<evidence type="ECO:0000256" key="1">
    <source>
        <dbReference type="ARBA" id="ARBA00022801"/>
    </source>
</evidence>
<dbReference type="GO" id="GO:0016788">
    <property type="term" value="F:hydrolase activity, acting on ester bonds"/>
    <property type="evidence" value="ECO:0007669"/>
    <property type="project" value="InterPro"/>
</dbReference>
<keyword evidence="2" id="KW-0732">Signal</keyword>
<dbReference type="InterPro" id="IPR051058">
    <property type="entry name" value="GDSL_Est/Lipase"/>
</dbReference>
<evidence type="ECO:0000256" key="2">
    <source>
        <dbReference type="SAM" id="SignalP"/>
    </source>
</evidence>
<dbReference type="GeneID" id="81355251"/>
<dbReference type="SUPFAM" id="SSF52266">
    <property type="entry name" value="SGNH hydrolase"/>
    <property type="match status" value="1"/>
</dbReference>
<sequence>MRYSLLCLAGAVMATARPLAQSSPTYFFTFGDSYSQSNFDVNGTQPSASNPMGNPELGTGTTGGGINWVGYLTTVDNSSLVLNYNLAIGGATISNNLVSVAYEDMTSQVATFEKSYSEKPESAPWSSKDAIFGFWIGINDVGNAFWQNQSSALVPNLMDQYESLIKEIYNDGGRKFLFLNVPPTNRSPYFIDQGSDTTTQLAAWIQAYNDGLANMVETFKSEHSDVTTVIYDTHSFMNKVLDSPVKYGYLNATCINDNGESCVWWNNYHPGTKYHKLQAADMKSHLKSLGAW</sequence>
<dbReference type="AlphaFoldDB" id="A0A9W9FN79"/>
<dbReference type="InterPro" id="IPR036514">
    <property type="entry name" value="SGNH_hydro_sf"/>
</dbReference>
<dbReference type="RefSeq" id="XP_056476629.1">
    <property type="nucleotide sequence ID" value="XM_056616272.1"/>
</dbReference>
<dbReference type="CDD" id="cd01846">
    <property type="entry name" value="fatty_acyltransferase_like"/>
    <property type="match status" value="1"/>
</dbReference>
<evidence type="ECO:0000313" key="4">
    <source>
        <dbReference type="Proteomes" id="UP001149074"/>
    </source>
</evidence>
<feature type="signal peptide" evidence="2">
    <location>
        <begin position="1"/>
        <end position="22"/>
    </location>
</feature>
<accession>A0A9W9FN79</accession>
<evidence type="ECO:0000313" key="3">
    <source>
        <dbReference type="EMBL" id="KAJ5103249.1"/>
    </source>
</evidence>
<keyword evidence="1" id="KW-0378">Hydrolase</keyword>
<dbReference type="EMBL" id="JAPQKI010000004">
    <property type="protein sequence ID" value="KAJ5103249.1"/>
    <property type="molecule type" value="Genomic_DNA"/>
</dbReference>
<dbReference type="InterPro" id="IPR001087">
    <property type="entry name" value="GDSL"/>
</dbReference>
<feature type="chain" id="PRO_5040893672" description="Cellulose-binding GDSL lipase/acylhydrolase" evidence="2">
    <location>
        <begin position="23"/>
        <end position="292"/>
    </location>
</feature>
<reference evidence="3" key="1">
    <citation type="submission" date="2022-11" db="EMBL/GenBank/DDBJ databases">
        <authorList>
            <person name="Petersen C."/>
        </authorList>
    </citation>
    <scope>NUCLEOTIDE SEQUENCE</scope>
    <source>
        <strain evidence="3">IBT 30761</strain>
    </source>
</reference>
<dbReference type="PANTHER" id="PTHR45648:SF22">
    <property type="entry name" value="GDSL LIPASE_ACYLHYDROLASE FAMILY PROTEIN (AFU_ORTHOLOGUE AFUA_4G14700)"/>
    <property type="match status" value="1"/>
</dbReference>
<organism evidence="3 4">
    <name type="scientific">Penicillium argentinense</name>
    <dbReference type="NCBI Taxonomy" id="1131581"/>
    <lineage>
        <taxon>Eukaryota</taxon>
        <taxon>Fungi</taxon>
        <taxon>Dikarya</taxon>
        <taxon>Ascomycota</taxon>
        <taxon>Pezizomycotina</taxon>
        <taxon>Eurotiomycetes</taxon>
        <taxon>Eurotiomycetidae</taxon>
        <taxon>Eurotiales</taxon>
        <taxon>Aspergillaceae</taxon>
        <taxon>Penicillium</taxon>
    </lineage>
</organism>